<evidence type="ECO:0000313" key="6">
    <source>
        <dbReference type="EMBL" id="GFR42333.1"/>
    </source>
</evidence>
<keyword evidence="1" id="KW-0479">Metal-binding</keyword>
<dbReference type="Gene3D" id="4.10.1100.10">
    <property type="entry name" value="Transcription factor, SBP-box domain"/>
    <property type="match status" value="1"/>
</dbReference>
<evidence type="ECO:0000256" key="4">
    <source>
        <dbReference type="SAM" id="MobiDB-lite"/>
    </source>
</evidence>
<protein>
    <recommendedName>
        <fullName evidence="5">SBP-type domain-containing protein</fullName>
    </recommendedName>
</protein>
<evidence type="ECO:0000313" key="7">
    <source>
        <dbReference type="Proteomes" id="UP001054857"/>
    </source>
</evidence>
<proteinExistence type="predicted"/>
<feature type="domain" description="SBP-type" evidence="5">
    <location>
        <begin position="1"/>
        <end position="37"/>
    </location>
</feature>
<dbReference type="PROSITE" id="PS51141">
    <property type="entry name" value="ZF_SBP"/>
    <property type="match status" value="1"/>
</dbReference>
<dbReference type="PANTHER" id="PTHR31251:SF169">
    <property type="entry name" value="SQUAMOSA PROMOTER-BINDING-LIKE PROTEIN 8"/>
    <property type="match status" value="1"/>
</dbReference>
<dbReference type="GO" id="GO:0005634">
    <property type="term" value="C:nucleus"/>
    <property type="evidence" value="ECO:0007669"/>
    <property type="project" value="InterPro"/>
</dbReference>
<feature type="region of interest" description="Disordered" evidence="4">
    <location>
        <begin position="126"/>
        <end position="165"/>
    </location>
</feature>
<dbReference type="SUPFAM" id="SSF103612">
    <property type="entry name" value="SBT domain"/>
    <property type="match status" value="1"/>
</dbReference>
<evidence type="ECO:0000256" key="3">
    <source>
        <dbReference type="ARBA" id="ARBA00022833"/>
    </source>
</evidence>
<dbReference type="InterPro" id="IPR004333">
    <property type="entry name" value="SBP_dom"/>
</dbReference>
<dbReference type="Pfam" id="PF03110">
    <property type="entry name" value="SBP"/>
    <property type="match status" value="1"/>
</dbReference>
<gene>
    <name evidence="6" type="ORF">Agub_g3240</name>
</gene>
<organism evidence="6 7">
    <name type="scientific">Astrephomene gubernaculifera</name>
    <dbReference type="NCBI Taxonomy" id="47775"/>
    <lineage>
        <taxon>Eukaryota</taxon>
        <taxon>Viridiplantae</taxon>
        <taxon>Chlorophyta</taxon>
        <taxon>core chlorophytes</taxon>
        <taxon>Chlorophyceae</taxon>
        <taxon>CS clade</taxon>
        <taxon>Chlamydomonadales</taxon>
        <taxon>Astrephomenaceae</taxon>
        <taxon>Astrephomene</taxon>
    </lineage>
</organism>
<keyword evidence="2" id="KW-0863">Zinc-finger</keyword>
<dbReference type="InterPro" id="IPR044817">
    <property type="entry name" value="SBP-like"/>
</dbReference>
<dbReference type="GO" id="GO:0003677">
    <property type="term" value="F:DNA binding"/>
    <property type="evidence" value="ECO:0007669"/>
    <property type="project" value="InterPro"/>
</dbReference>
<keyword evidence="3" id="KW-0862">Zinc</keyword>
<dbReference type="AlphaFoldDB" id="A0AAD3HIW5"/>
<feature type="region of interest" description="Disordered" evidence="4">
    <location>
        <begin position="41"/>
        <end position="101"/>
    </location>
</feature>
<evidence type="ECO:0000256" key="1">
    <source>
        <dbReference type="ARBA" id="ARBA00022723"/>
    </source>
</evidence>
<dbReference type="InterPro" id="IPR036893">
    <property type="entry name" value="SBP_sf"/>
</dbReference>
<name>A0AAD3HIW5_9CHLO</name>
<dbReference type="EMBL" id="BMAR01000003">
    <property type="protein sequence ID" value="GFR42333.1"/>
    <property type="molecule type" value="Genomic_DNA"/>
</dbReference>
<reference evidence="6 7" key="1">
    <citation type="journal article" date="2021" name="Sci. Rep.">
        <title>Genome sequencing of the multicellular alga Astrephomene provides insights into convergent evolution of germ-soma differentiation.</title>
        <authorList>
            <person name="Yamashita S."/>
            <person name="Yamamoto K."/>
            <person name="Matsuzaki R."/>
            <person name="Suzuki S."/>
            <person name="Yamaguchi H."/>
            <person name="Hirooka S."/>
            <person name="Minakuchi Y."/>
            <person name="Miyagishima S."/>
            <person name="Kawachi M."/>
            <person name="Toyoda A."/>
            <person name="Nozaki H."/>
        </authorList>
    </citation>
    <scope>NUCLEOTIDE SEQUENCE [LARGE SCALE GENOMIC DNA]</scope>
    <source>
        <strain evidence="6 7">NIES-4017</strain>
    </source>
</reference>
<accession>A0AAD3HIW5</accession>
<feature type="compositionally biased region" description="Low complexity" evidence="4">
    <location>
        <begin position="74"/>
        <end position="89"/>
    </location>
</feature>
<sequence>QRFCQQCGKFQDLSDFDGSKRSCRAQLARHSLRRRIKLSQLKTQENPGDIDGGSDNAALAVPPAAGSLRQPDGAAPQLPLAPTLDLAAPGGRSSTGGGAVRLTVGGACAGLDLGGVSMGLSLGLVRRHEGGSSSGAARGEPGPPASKGPSREGTSMGHRHGSGTE</sequence>
<keyword evidence="7" id="KW-1185">Reference proteome</keyword>
<dbReference type="Proteomes" id="UP001054857">
    <property type="component" value="Unassembled WGS sequence"/>
</dbReference>
<dbReference type="PANTHER" id="PTHR31251">
    <property type="entry name" value="SQUAMOSA PROMOTER-BINDING-LIKE PROTEIN 4"/>
    <property type="match status" value="1"/>
</dbReference>
<feature type="non-terminal residue" evidence="6">
    <location>
        <position position="165"/>
    </location>
</feature>
<feature type="non-terminal residue" evidence="6">
    <location>
        <position position="1"/>
    </location>
</feature>
<comment type="caution">
    <text evidence="6">The sequence shown here is derived from an EMBL/GenBank/DDBJ whole genome shotgun (WGS) entry which is preliminary data.</text>
</comment>
<evidence type="ECO:0000259" key="5">
    <source>
        <dbReference type="PROSITE" id="PS51141"/>
    </source>
</evidence>
<evidence type="ECO:0000256" key="2">
    <source>
        <dbReference type="ARBA" id="ARBA00022771"/>
    </source>
</evidence>
<dbReference type="GO" id="GO:0008270">
    <property type="term" value="F:zinc ion binding"/>
    <property type="evidence" value="ECO:0007669"/>
    <property type="project" value="UniProtKB-KW"/>
</dbReference>